<organism evidence="1 2">
    <name type="scientific">Lishizhenia tianjinensis</name>
    <dbReference type="NCBI Taxonomy" id="477690"/>
    <lineage>
        <taxon>Bacteria</taxon>
        <taxon>Pseudomonadati</taxon>
        <taxon>Bacteroidota</taxon>
        <taxon>Flavobacteriia</taxon>
        <taxon>Flavobacteriales</taxon>
        <taxon>Crocinitomicaceae</taxon>
        <taxon>Lishizhenia</taxon>
    </lineage>
</organism>
<sequence length="482" mass="54922">MRKLGLILVCLLFVGQVLSQAKPWNRSKDLFWTTENIASSSNHFVYMNDAYGLGWWKMGKSNFVFSPLLNYEAASFGKLQQTGLLGAQLEVQAGEKLYVKLGAGAGSNQVDQMVYDEYDYEVISNAPYYMFFEKGYDLDAVVSYSPNNIFNLQAGVGKFHLGNGQRSLLLSDVGRNYPYAALNTIVWKFKLLNLYQLFKEEIPTGNLHKFAATHYLSVDLTPNLEFSLFESVVFQPSDTTWKRGFELEYLNPLLFYRPAEYGLGSSDNVLLGMNVNYKLGHHLLFGQVVLDDGAVTELINRTRWWANKYGVQIGVKGNLLDKKLHYSTEVNAVRPFTYSHLNTSQNYGNRGFVLAHPAGSNFIESFSKVQYEYKEKWQFNFTFMHLLRGGENDMQNLSSGTNPYQPYTEREDEYGYTIANGGALRRTRLTLGAQYELVSRIHLVLFVNAIAMNDRMEQVNNTSFGLQFGVKTNLWKSNSFSF</sequence>
<dbReference type="AlphaFoldDB" id="A0A1I7AYX7"/>
<protein>
    <recommendedName>
        <fullName evidence="3">Capsule assembly protein Wzi</fullName>
    </recommendedName>
</protein>
<keyword evidence="2" id="KW-1185">Reference proteome</keyword>
<dbReference type="STRING" id="477690.SAMN05216474_2406"/>
<dbReference type="RefSeq" id="WP_090250275.1">
    <property type="nucleotide sequence ID" value="NZ_FPAS01000004.1"/>
</dbReference>
<reference evidence="1 2" key="1">
    <citation type="submission" date="2016-10" db="EMBL/GenBank/DDBJ databases">
        <authorList>
            <person name="de Groot N.N."/>
        </authorList>
    </citation>
    <scope>NUCLEOTIDE SEQUENCE [LARGE SCALE GENOMIC DNA]</scope>
    <source>
        <strain evidence="1 2">CGMCC 1.7005</strain>
    </source>
</reference>
<dbReference type="Proteomes" id="UP000236454">
    <property type="component" value="Unassembled WGS sequence"/>
</dbReference>
<dbReference type="OrthoDB" id="9808260at2"/>
<proteinExistence type="predicted"/>
<dbReference type="Gene3D" id="2.40.160.130">
    <property type="entry name" value="Capsule assembly protein Wzi"/>
    <property type="match status" value="1"/>
</dbReference>
<evidence type="ECO:0000313" key="2">
    <source>
        <dbReference type="Proteomes" id="UP000236454"/>
    </source>
</evidence>
<evidence type="ECO:0000313" key="1">
    <source>
        <dbReference type="EMBL" id="SFT80140.1"/>
    </source>
</evidence>
<dbReference type="InterPro" id="IPR038636">
    <property type="entry name" value="Wzi_sf"/>
</dbReference>
<gene>
    <name evidence="1" type="ORF">SAMN05216474_2406</name>
</gene>
<accession>A0A1I7AYX7</accession>
<dbReference type="EMBL" id="FPAS01000004">
    <property type="protein sequence ID" value="SFT80140.1"/>
    <property type="molecule type" value="Genomic_DNA"/>
</dbReference>
<evidence type="ECO:0008006" key="3">
    <source>
        <dbReference type="Google" id="ProtNLM"/>
    </source>
</evidence>
<name>A0A1I7AYX7_9FLAO</name>